<proteinExistence type="predicted"/>
<keyword evidence="1" id="KW-0472">Membrane</keyword>
<dbReference type="Pfam" id="PF04020">
    <property type="entry name" value="Phage_holin_4_2"/>
    <property type="match status" value="1"/>
</dbReference>
<dbReference type="eggNOG" id="COG1950">
    <property type="taxonomic scope" value="Bacteria"/>
</dbReference>
<reference evidence="2 3" key="1">
    <citation type="journal article" date="2015" name="Genome Announc.">
        <title>Expanding the biotechnology potential of lactobacilli through comparative genomics of 213 strains and associated genera.</title>
        <authorList>
            <person name="Sun Z."/>
            <person name="Harris H.M."/>
            <person name="McCann A."/>
            <person name="Guo C."/>
            <person name="Argimon S."/>
            <person name="Zhang W."/>
            <person name="Yang X."/>
            <person name="Jeffery I.B."/>
            <person name="Cooney J.C."/>
            <person name="Kagawa T.F."/>
            <person name="Liu W."/>
            <person name="Song Y."/>
            <person name="Salvetti E."/>
            <person name="Wrobel A."/>
            <person name="Rasinkangas P."/>
            <person name="Parkhill J."/>
            <person name="Rea M.C."/>
            <person name="O'Sullivan O."/>
            <person name="Ritari J."/>
            <person name="Douillard F.P."/>
            <person name="Paul Ross R."/>
            <person name="Yang R."/>
            <person name="Briner A.E."/>
            <person name="Felis G.E."/>
            <person name="de Vos W.M."/>
            <person name="Barrangou R."/>
            <person name="Klaenhammer T.R."/>
            <person name="Caufield P.W."/>
            <person name="Cui Y."/>
            <person name="Zhang H."/>
            <person name="O'Toole P.W."/>
        </authorList>
    </citation>
    <scope>NUCLEOTIDE SEQUENCE [LARGE SCALE GENOMIC DNA]</scope>
    <source>
        <strain evidence="2 3">DSM 22408</strain>
    </source>
</reference>
<comment type="caution">
    <text evidence="2">The sequence shown here is derived from an EMBL/GenBank/DDBJ whole genome shotgun (WGS) entry which is preliminary data.</text>
</comment>
<dbReference type="InterPro" id="IPR007165">
    <property type="entry name" value="Phage_holin_4_2"/>
</dbReference>
<accession>A0A0R2KUD8</accession>
<evidence type="ECO:0000313" key="2">
    <source>
        <dbReference type="EMBL" id="KRN90330.1"/>
    </source>
</evidence>
<name>A0A0R2KUD8_9LACO</name>
<evidence type="ECO:0000313" key="3">
    <source>
        <dbReference type="Proteomes" id="UP000051500"/>
    </source>
</evidence>
<keyword evidence="3" id="KW-1185">Reference proteome</keyword>
<dbReference type="EMBL" id="JQBZ01000003">
    <property type="protein sequence ID" value="KRN90330.1"/>
    <property type="molecule type" value="Genomic_DNA"/>
</dbReference>
<dbReference type="PATRIC" id="fig|1122146.4.peg.251"/>
<dbReference type="PANTHER" id="PTHR37309">
    <property type="entry name" value="SLR0284 PROTEIN"/>
    <property type="match status" value="1"/>
</dbReference>
<dbReference type="STRING" id="1122146.IV53_GL000245"/>
<sequence>MILMGFLQRVVLNSIVFLAMSGFFPNTLYVNSFALAVLAAFVLGLLNMFVKPILVILSLPITILTLGVFYLFINAFMLELTAKLMGNAFQLNGFSSALLVAVILSIVNTIITSYVEK</sequence>
<feature type="transmembrane region" description="Helical" evidence="1">
    <location>
        <begin position="93"/>
        <end position="115"/>
    </location>
</feature>
<evidence type="ECO:0008006" key="4">
    <source>
        <dbReference type="Google" id="ProtNLM"/>
    </source>
</evidence>
<dbReference type="AlphaFoldDB" id="A0A0R2KUD8"/>
<dbReference type="PANTHER" id="PTHR37309:SF1">
    <property type="entry name" value="SLR0284 PROTEIN"/>
    <property type="match status" value="1"/>
</dbReference>
<dbReference type="Proteomes" id="UP000051500">
    <property type="component" value="Unassembled WGS sequence"/>
</dbReference>
<gene>
    <name evidence="2" type="ORF">IV53_GL000245</name>
</gene>
<keyword evidence="1" id="KW-1133">Transmembrane helix</keyword>
<evidence type="ECO:0000256" key="1">
    <source>
        <dbReference type="SAM" id="Phobius"/>
    </source>
</evidence>
<protein>
    <recommendedName>
        <fullName evidence="4">Integral membrane protein</fullName>
    </recommendedName>
</protein>
<feature type="transmembrane region" description="Helical" evidence="1">
    <location>
        <begin position="53"/>
        <end position="73"/>
    </location>
</feature>
<keyword evidence="1" id="KW-0812">Transmembrane</keyword>
<organism evidence="2 3">
    <name type="scientific">Ligilactobacillus ceti DSM 22408</name>
    <dbReference type="NCBI Taxonomy" id="1122146"/>
    <lineage>
        <taxon>Bacteria</taxon>
        <taxon>Bacillati</taxon>
        <taxon>Bacillota</taxon>
        <taxon>Bacilli</taxon>
        <taxon>Lactobacillales</taxon>
        <taxon>Lactobacillaceae</taxon>
        <taxon>Ligilactobacillus</taxon>
    </lineage>
</organism>
<feature type="transmembrane region" description="Helical" evidence="1">
    <location>
        <begin position="28"/>
        <end position="46"/>
    </location>
</feature>